<evidence type="ECO:0000313" key="2">
    <source>
        <dbReference type="EMBL" id="MFC6708042.1"/>
    </source>
</evidence>
<comment type="caution">
    <text evidence="2">The sequence shown here is derived from an EMBL/GenBank/DDBJ whole genome shotgun (WGS) entry which is preliminary data.</text>
</comment>
<protein>
    <submittedName>
        <fullName evidence="2">Uncharacterized protein</fullName>
    </submittedName>
</protein>
<organism evidence="2 3">
    <name type="scientific">Flexivirga alba</name>
    <dbReference type="NCBI Taxonomy" id="702742"/>
    <lineage>
        <taxon>Bacteria</taxon>
        <taxon>Bacillati</taxon>
        <taxon>Actinomycetota</taxon>
        <taxon>Actinomycetes</taxon>
        <taxon>Micrococcales</taxon>
        <taxon>Dermacoccaceae</taxon>
        <taxon>Flexivirga</taxon>
    </lineage>
</organism>
<sequence>MLSSVRVRGGALAASAAVLLSGVVAAPASAAGADDIPIAGTFVYNGYNDPSNGDIHGAINAVVRVPGGTAVYYSIGGKEPARARSCRASVSGRHTRWAPLGR</sequence>
<gene>
    <name evidence="2" type="ORF">ACFQDH_23090</name>
</gene>
<dbReference type="Proteomes" id="UP001596298">
    <property type="component" value="Unassembled WGS sequence"/>
</dbReference>
<name>A0ABW2AMI9_9MICO</name>
<evidence type="ECO:0000313" key="3">
    <source>
        <dbReference type="Proteomes" id="UP001596298"/>
    </source>
</evidence>
<keyword evidence="1" id="KW-0732">Signal</keyword>
<dbReference type="EMBL" id="JBHSWH010000001">
    <property type="protein sequence ID" value="MFC6708042.1"/>
    <property type="molecule type" value="Genomic_DNA"/>
</dbReference>
<feature type="signal peptide" evidence="1">
    <location>
        <begin position="1"/>
        <end position="30"/>
    </location>
</feature>
<evidence type="ECO:0000256" key="1">
    <source>
        <dbReference type="SAM" id="SignalP"/>
    </source>
</evidence>
<accession>A0ABW2AMI9</accession>
<proteinExistence type="predicted"/>
<feature type="chain" id="PRO_5046007357" evidence="1">
    <location>
        <begin position="31"/>
        <end position="102"/>
    </location>
</feature>
<keyword evidence="3" id="KW-1185">Reference proteome</keyword>
<dbReference type="RefSeq" id="WP_382404706.1">
    <property type="nucleotide sequence ID" value="NZ_JBHSWH010000001.1"/>
</dbReference>
<reference evidence="3" key="1">
    <citation type="journal article" date="2019" name="Int. J. Syst. Evol. Microbiol.">
        <title>The Global Catalogue of Microorganisms (GCM) 10K type strain sequencing project: providing services to taxonomists for standard genome sequencing and annotation.</title>
        <authorList>
            <consortium name="The Broad Institute Genomics Platform"/>
            <consortium name="The Broad Institute Genome Sequencing Center for Infectious Disease"/>
            <person name="Wu L."/>
            <person name="Ma J."/>
        </authorList>
    </citation>
    <scope>NUCLEOTIDE SEQUENCE [LARGE SCALE GENOMIC DNA]</scope>
    <source>
        <strain evidence="3">CCUG 58127</strain>
    </source>
</reference>